<reference evidence="2 3" key="1">
    <citation type="submission" date="2018-08" db="EMBL/GenBank/DDBJ databases">
        <title>A genome reference for cultivated species of the human gut microbiota.</title>
        <authorList>
            <person name="Zou Y."/>
            <person name="Xue W."/>
            <person name="Luo G."/>
        </authorList>
    </citation>
    <scope>NUCLEOTIDE SEQUENCE [LARGE SCALE GENOMIC DNA]</scope>
    <source>
        <strain evidence="2 3">AF21-24</strain>
    </source>
</reference>
<dbReference type="InterPro" id="IPR036866">
    <property type="entry name" value="RibonucZ/Hydroxyglut_hydro"/>
</dbReference>
<protein>
    <submittedName>
        <fullName evidence="2">MBL fold metallo-hydrolase</fullName>
    </submittedName>
</protein>
<gene>
    <name evidence="2" type="ORF">DWX77_15605</name>
</gene>
<dbReference type="AlphaFoldDB" id="A0A412KKB8"/>
<dbReference type="PANTHER" id="PTHR30619:SF1">
    <property type="entry name" value="RECOMBINATION PROTEIN 2"/>
    <property type="match status" value="1"/>
</dbReference>
<dbReference type="EMBL" id="QRVV01000091">
    <property type="protein sequence ID" value="RGS69128.1"/>
    <property type="molecule type" value="Genomic_DNA"/>
</dbReference>
<accession>A0A412KKB8</accession>
<comment type="caution">
    <text evidence="2">The sequence shown here is derived from an EMBL/GenBank/DDBJ whole genome shotgun (WGS) entry which is preliminary data.</text>
</comment>
<organism evidence="2 3">
    <name type="scientific">Blautia obeum</name>
    <dbReference type="NCBI Taxonomy" id="40520"/>
    <lineage>
        <taxon>Bacteria</taxon>
        <taxon>Bacillati</taxon>
        <taxon>Bacillota</taxon>
        <taxon>Clostridia</taxon>
        <taxon>Lachnospirales</taxon>
        <taxon>Lachnospiraceae</taxon>
        <taxon>Blautia</taxon>
    </lineage>
</organism>
<dbReference type="GO" id="GO:0016787">
    <property type="term" value="F:hydrolase activity"/>
    <property type="evidence" value="ECO:0007669"/>
    <property type="project" value="UniProtKB-KW"/>
</dbReference>
<evidence type="ECO:0000313" key="2">
    <source>
        <dbReference type="EMBL" id="RGS69128.1"/>
    </source>
</evidence>
<sequence>MEINGVTIQMLPAASGDCIYLEFPDPDFRILIDGGYAKTYHKYLKKFLLNLAAEGKRLNLIVVTHIDNDHINGIKSLLQENGNAKNPQIIGIDEIWFNGLDQCIGARKSEQTMTFSLENILESMSPSQINLDYENGSQNISYISGCHLAQLIQSGDYRWNISTQNSLVCKEQTILFGDLKIKILNPTIKILNEMKEDWLHYLSEKCHKNIEITKALLFDAAFEGFFLNNEIDVEIEQEEISYSDESSNWLDEYTENKETEMDSKTTNCSSIALLLEYKNLKMLFPGDSPIQLFENELPEEFDLIKLPHHGSVKNISLEFIKNTKVKYYLLSTDGNRYGHPGKAVIANIIKHTENNTKLIKNYNVSLLTGLGELDESYNG</sequence>
<dbReference type="InterPro" id="IPR052159">
    <property type="entry name" value="Competence_DNA_uptake"/>
</dbReference>
<evidence type="ECO:0000259" key="1">
    <source>
        <dbReference type="Pfam" id="PF00753"/>
    </source>
</evidence>
<feature type="domain" description="Metallo-beta-lactamase" evidence="1">
    <location>
        <begin position="15"/>
        <end position="84"/>
    </location>
</feature>
<dbReference type="SUPFAM" id="SSF56281">
    <property type="entry name" value="Metallo-hydrolase/oxidoreductase"/>
    <property type="match status" value="1"/>
</dbReference>
<proteinExistence type="predicted"/>
<dbReference type="Proteomes" id="UP000284242">
    <property type="component" value="Unassembled WGS sequence"/>
</dbReference>
<keyword evidence="2" id="KW-0378">Hydrolase</keyword>
<dbReference type="Gene3D" id="3.60.15.10">
    <property type="entry name" value="Ribonuclease Z/Hydroxyacylglutathione hydrolase-like"/>
    <property type="match status" value="1"/>
</dbReference>
<evidence type="ECO:0000313" key="3">
    <source>
        <dbReference type="Proteomes" id="UP000284242"/>
    </source>
</evidence>
<dbReference type="PANTHER" id="PTHR30619">
    <property type="entry name" value="DNA INTERNALIZATION/COMPETENCE PROTEIN COMEC/REC2"/>
    <property type="match status" value="1"/>
</dbReference>
<dbReference type="InterPro" id="IPR001279">
    <property type="entry name" value="Metallo-B-lactamas"/>
</dbReference>
<dbReference type="Pfam" id="PF00753">
    <property type="entry name" value="Lactamase_B"/>
    <property type="match status" value="1"/>
</dbReference>
<name>A0A412KKB8_9FIRM</name>
<dbReference type="RefSeq" id="WP_119199902.1">
    <property type="nucleotide sequence ID" value="NZ_JAAILP010000016.1"/>
</dbReference>